<evidence type="ECO:0000256" key="7">
    <source>
        <dbReference type="PIRSR" id="PIRSR602403-1"/>
    </source>
</evidence>
<comment type="caution">
    <text evidence="9">The sequence shown here is derived from an EMBL/GenBank/DDBJ whole genome shotgun (WGS) entry which is preliminary data.</text>
</comment>
<dbReference type="AlphaFoldDB" id="A0AA40K8U7"/>
<dbReference type="InterPro" id="IPR036396">
    <property type="entry name" value="Cyt_P450_sf"/>
</dbReference>
<keyword evidence="10" id="KW-1185">Reference proteome</keyword>
<comment type="cofactor">
    <cofactor evidence="1 7">
        <name>heme</name>
        <dbReference type="ChEBI" id="CHEBI:30413"/>
    </cofactor>
</comment>
<keyword evidence="7 8" id="KW-0349">Heme</keyword>
<protein>
    <submittedName>
        <fullName evidence="9">Cytochrome P450</fullName>
    </submittedName>
</protein>
<evidence type="ECO:0000256" key="1">
    <source>
        <dbReference type="ARBA" id="ARBA00001971"/>
    </source>
</evidence>
<dbReference type="Proteomes" id="UP001172155">
    <property type="component" value="Unassembled WGS sequence"/>
</dbReference>
<evidence type="ECO:0000256" key="4">
    <source>
        <dbReference type="ARBA" id="ARBA00023002"/>
    </source>
</evidence>
<dbReference type="EMBL" id="JAUKUD010000003">
    <property type="protein sequence ID" value="KAK0750313.1"/>
    <property type="molecule type" value="Genomic_DNA"/>
</dbReference>
<accession>A0AA40K8U7</accession>
<evidence type="ECO:0000313" key="9">
    <source>
        <dbReference type="EMBL" id="KAK0750313.1"/>
    </source>
</evidence>
<organism evidence="9 10">
    <name type="scientific">Schizothecium vesticola</name>
    <dbReference type="NCBI Taxonomy" id="314040"/>
    <lineage>
        <taxon>Eukaryota</taxon>
        <taxon>Fungi</taxon>
        <taxon>Dikarya</taxon>
        <taxon>Ascomycota</taxon>
        <taxon>Pezizomycotina</taxon>
        <taxon>Sordariomycetes</taxon>
        <taxon>Sordariomycetidae</taxon>
        <taxon>Sordariales</taxon>
        <taxon>Schizotheciaceae</taxon>
        <taxon>Schizothecium</taxon>
    </lineage>
</organism>
<dbReference type="CDD" id="cd11041">
    <property type="entry name" value="CYP503A1-like"/>
    <property type="match status" value="1"/>
</dbReference>
<dbReference type="GO" id="GO:0005506">
    <property type="term" value="F:iron ion binding"/>
    <property type="evidence" value="ECO:0007669"/>
    <property type="project" value="InterPro"/>
</dbReference>
<dbReference type="Pfam" id="PF00067">
    <property type="entry name" value="p450"/>
    <property type="match status" value="1"/>
</dbReference>
<dbReference type="InterPro" id="IPR001128">
    <property type="entry name" value="Cyt_P450"/>
</dbReference>
<keyword evidence="5 7" id="KW-0408">Iron</keyword>
<dbReference type="GO" id="GO:0020037">
    <property type="term" value="F:heme binding"/>
    <property type="evidence" value="ECO:0007669"/>
    <property type="project" value="InterPro"/>
</dbReference>
<gene>
    <name evidence="9" type="ORF">B0T18DRAFT_437543</name>
</gene>
<name>A0AA40K8U7_9PEZI</name>
<keyword evidence="4 8" id="KW-0560">Oxidoreductase</keyword>
<evidence type="ECO:0000256" key="5">
    <source>
        <dbReference type="ARBA" id="ARBA00023004"/>
    </source>
</evidence>
<evidence type="ECO:0000256" key="8">
    <source>
        <dbReference type="RuleBase" id="RU000461"/>
    </source>
</evidence>
<keyword evidence="3 7" id="KW-0479">Metal-binding</keyword>
<reference evidence="9" key="1">
    <citation type="submission" date="2023-06" db="EMBL/GenBank/DDBJ databases">
        <title>Genome-scale phylogeny and comparative genomics of the fungal order Sordariales.</title>
        <authorList>
            <consortium name="Lawrence Berkeley National Laboratory"/>
            <person name="Hensen N."/>
            <person name="Bonometti L."/>
            <person name="Westerberg I."/>
            <person name="Brannstrom I.O."/>
            <person name="Guillou S."/>
            <person name="Cros-Aarteil S."/>
            <person name="Calhoun S."/>
            <person name="Haridas S."/>
            <person name="Kuo A."/>
            <person name="Mondo S."/>
            <person name="Pangilinan J."/>
            <person name="Riley R."/>
            <person name="LaButti K."/>
            <person name="Andreopoulos B."/>
            <person name="Lipzen A."/>
            <person name="Chen C."/>
            <person name="Yanf M."/>
            <person name="Daum C."/>
            <person name="Ng V."/>
            <person name="Clum A."/>
            <person name="Steindorff A."/>
            <person name="Ohm R."/>
            <person name="Martin F."/>
            <person name="Silar P."/>
            <person name="Natvig D."/>
            <person name="Lalanne C."/>
            <person name="Gautier V."/>
            <person name="Ament-velasquez S.L."/>
            <person name="Kruys A."/>
            <person name="Hutchinson M.I."/>
            <person name="Powell A.J."/>
            <person name="Barry K."/>
            <person name="Miller A.N."/>
            <person name="Grigoriev I.V."/>
            <person name="Debuchy R."/>
            <person name="Gladieux P."/>
            <person name="Thoren M.H."/>
            <person name="Johannesson H."/>
        </authorList>
    </citation>
    <scope>NUCLEOTIDE SEQUENCE</scope>
    <source>
        <strain evidence="9">SMH3187-1</strain>
    </source>
</reference>
<dbReference type="PRINTS" id="PR00465">
    <property type="entry name" value="EP450IV"/>
</dbReference>
<evidence type="ECO:0000256" key="2">
    <source>
        <dbReference type="ARBA" id="ARBA00010617"/>
    </source>
</evidence>
<dbReference type="PANTHER" id="PTHR46206">
    <property type="entry name" value="CYTOCHROME P450"/>
    <property type="match status" value="1"/>
</dbReference>
<dbReference type="PROSITE" id="PS00086">
    <property type="entry name" value="CYTOCHROME_P450"/>
    <property type="match status" value="1"/>
</dbReference>
<comment type="similarity">
    <text evidence="2 8">Belongs to the cytochrome P450 family.</text>
</comment>
<dbReference type="PANTHER" id="PTHR46206:SF7">
    <property type="entry name" value="P450, PUTATIVE (EUROFUNG)-RELATED"/>
    <property type="match status" value="1"/>
</dbReference>
<keyword evidence="6 8" id="KW-0503">Monooxygenase</keyword>
<feature type="binding site" description="axial binding residue" evidence="7">
    <location>
        <position position="433"/>
    </location>
    <ligand>
        <name>heme</name>
        <dbReference type="ChEBI" id="CHEBI:30413"/>
    </ligand>
    <ligandPart>
        <name>Fe</name>
        <dbReference type="ChEBI" id="CHEBI:18248"/>
    </ligandPart>
</feature>
<dbReference type="InterPro" id="IPR002403">
    <property type="entry name" value="Cyt_P450_E_grp-IV"/>
</dbReference>
<evidence type="ECO:0000256" key="3">
    <source>
        <dbReference type="ARBA" id="ARBA00022723"/>
    </source>
</evidence>
<proteinExistence type="inferred from homology"/>
<sequence length="490" mass="55077">MTLIQLAAQAVIDKWPLILSYLSVVAAVLIGQAYLKRDPLAHLPEIGKELGTRDERRVAFMMGAQKLYREGYNKVLVVSTKFLPELKNLPDNVLSFDDAYTHMTVGDPTIPFTVKASLTPALPRLNATISDEVELSFLREMPPCDDWTPININSKLQRIVAMVSGRVFIGPELCHDEAYLDAAVNYTIEMVQATQAVDNMAPWKRPFLASRLPEIKKVEARLKQADAFLKPVVQKRLLLSPEDRPDDMLQWLLNSQERFAVDKTVQTLARLQLSLSFASIHTTSVVATSCFYNLAAYPNIIADLREEILSVRANHNGEMSSAALQDMKKLDSFIKETMRFNAPSVSSFARKVNKAFTLSNGQVIPAGVVIEVPVAPVLHDPEFFPEPETFDHLRYYKLREHARDSGEAEKAAMWQFVSVNPLNMLFGYGRHACPGRFFAANEIKMFLATTLQMYDVKFTDGATERPADLEWGNQTLPNPAVDLLFKRVKA</sequence>
<evidence type="ECO:0000256" key="6">
    <source>
        <dbReference type="ARBA" id="ARBA00023033"/>
    </source>
</evidence>
<dbReference type="SUPFAM" id="SSF48264">
    <property type="entry name" value="Cytochrome P450"/>
    <property type="match status" value="1"/>
</dbReference>
<evidence type="ECO:0000313" key="10">
    <source>
        <dbReference type="Proteomes" id="UP001172155"/>
    </source>
</evidence>
<dbReference type="GO" id="GO:0004497">
    <property type="term" value="F:monooxygenase activity"/>
    <property type="evidence" value="ECO:0007669"/>
    <property type="project" value="UniProtKB-KW"/>
</dbReference>
<dbReference type="InterPro" id="IPR017972">
    <property type="entry name" value="Cyt_P450_CS"/>
</dbReference>
<dbReference type="GO" id="GO:0016705">
    <property type="term" value="F:oxidoreductase activity, acting on paired donors, with incorporation or reduction of molecular oxygen"/>
    <property type="evidence" value="ECO:0007669"/>
    <property type="project" value="InterPro"/>
</dbReference>
<dbReference type="Gene3D" id="1.10.630.10">
    <property type="entry name" value="Cytochrome P450"/>
    <property type="match status" value="1"/>
</dbReference>